<name>A0A1R4HIA4_9GAMM</name>
<dbReference type="AlphaFoldDB" id="A0A1R4HIA4"/>
<dbReference type="SUPFAM" id="SSF56925">
    <property type="entry name" value="OMPA-like"/>
    <property type="match status" value="1"/>
</dbReference>
<dbReference type="Proteomes" id="UP000195442">
    <property type="component" value="Unassembled WGS sequence"/>
</dbReference>
<evidence type="ECO:0000313" key="4">
    <source>
        <dbReference type="EMBL" id="SJM95957.1"/>
    </source>
</evidence>
<dbReference type="EMBL" id="FUKJ01000447">
    <property type="protein sequence ID" value="SJM95957.1"/>
    <property type="molecule type" value="Genomic_DNA"/>
</dbReference>
<protein>
    <submittedName>
        <fullName evidence="4">Putative Twin-arginine translocation pathway signal</fullName>
    </submittedName>
</protein>
<feature type="chain" id="PRO_5012593849" evidence="2">
    <location>
        <begin position="27"/>
        <end position="206"/>
    </location>
</feature>
<organism evidence="4 5">
    <name type="scientific">Crenothrix polyspora</name>
    <dbReference type="NCBI Taxonomy" id="360316"/>
    <lineage>
        <taxon>Bacteria</taxon>
        <taxon>Pseudomonadati</taxon>
        <taxon>Pseudomonadota</taxon>
        <taxon>Gammaproteobacteria</taxon>
        <taxon>Methylococcales</taxon>
        <taxon>Crenotrichaceae</taxon>
        <taxon>Crenothrix</taxon>
    </lineage>
</organism>
<gene>
    <name evidence="4" type="ORF">CRENPOLYSF2_800004</name>
</gene>
<feature type="signal peptide" evidence="2">
    <location>
        <begin position="1"/>
        <end position="26"/>
    </location>
</feature>
<sequence>MTLLKKSACPHTLGMATLLLCGAVYADERRAYVQFNAGASFAPNLSYDNFEERSETYDPGFGISAALGYRLAERFRIEGELMYQYNELKNPWHYFGSNRVGSSHYSRDSDRMRVAFLVNGYYDFKNHTAFTPFITAGIGGYHVSDYGIAFAYQAGVGVNYKYNDTFSFDLKYRYFGGEDQYDSFLLNNDWLEIGDHQVLAGIRIGF</sequence>
<evidence type="ECO:0000256" key="1">
    <source>
        <dbReference type="ARBA" id="ARBA00022729"/>
    </source>
</evidence>
<dbReference type="InterPro" id="IPR027385">
    <property type="entry name" value="Beta-barrel_OMP"/>
</dbReference>
<dbReference type="Gene3D" id="2.40.160.20">
    <property type="match status" value="1"/>
</dbReference>
<keyword evidence="5" id="KW-1185">Reference proteome</keyword>
<reference evidence="5" key="1">
    <citation type="submission" date="2017-02" db="EMBL/GenBank/DDBJ databases">
        <authorList>
            <person name="Daims H."/>
        </authorList>
    </citation>
    <scope>NUCLEOTIDE SEQUENCE [LARGE SCALE GENOMIC DNA]</scope>
</reference>
<dbReference type="RefSeq" id="WP_087148467.1">
    <property type="nucleotide sequence ID" value="NZ_FUKJ01000447.1"/>
</dbReference>
<evidence type="ECO:0000256" key="2">
    <source>
        <dbReference type="SAM" id="SignalP"/>
    </source>
</evidence>
<dbReference type="InterPro" id="IPR011250">
    <property type="entry name" value="OMP/PagP_B-barrel"/>
</dbReference>
<accession>A0A1R4HIA4</accession>
<evidence type="ECO:0000313" key="5">
    <source>
        <dbReference type="Proteomes" id="UP000195442"/>
    </source>
</evidence>
<feature type="domain" description="Outer membrane protein beta-barrel" evidence="3">
    <location>
        <begin position="18"/>
        <end position="179"/>
    </location>
</feature>
<dbReference type="OrthoDB" id="6101900at2"/>
<dbReference type="Pfam" id="PF13505">
    <property type="entry name" value="OMP_b-brl"/>
    <property type="match status" value="1"/>
</dbReference>
<evidence type="ECO:0000259" key="3">
    <source>
        <dbReference type="Pfam" id="PF13505"/>
    </source>
</evidence>
<keyword evidence="1 2" id="KW-0732">Signal</keyword>
<proteinExistence type="predicted"/>